<organism evidence="1 2">
    <name type="scientific">Paenisporosarcina antarctica</name>
    <dbReference type="NCBI Taxonomy" id="417367"/>
    <lineage>
        <taxon>Bacteria</taxon>
        <taxon>Bacillati</taxon>
        <taxon>Bacillota</taxon>
        <taxon>Bacilli</taxon>
        <taxon>Bacillales</taxon>
        <taxon>Caryophanaceae</taxon>
        <taxon>Paenisporosarcina</taxon>
    </lineage>
</organism>
<reference evidence="1 2" key="1">
    <citation type="submission" date="2019-03" db="EMBL/GenBank/DDBJ databases">
        <title>Complete genome sequence of Paenisporosarcina antarctica CGMCC 1.6503T.</title>
        <authorList>
            <person name="Rong J.-C."/>
            <person name="Chi N.-Y."/>
            <person name="Zhang Q.-F."/>
        </authorList>
    </citation>
    <scope>NUCLEOTIDE SEQUENCE [LARGE SCALE GENOMIC DNA]</scope>
    <source>
        <strain evidence="1 2">CGMCC 1.6503</strain>
    </source>
</reference>
<name>A0A4P6ZWM4_9BACL</name>
<dbReference type="EMBL" id="CP038015">
    <property type="protein sequence ID" value="QBP40782.1"/>
    <property type="molecule type" value="Genomic_DNA"/>
</dbReference>
<dbReference type="Proteomes" id="UP000294292">
    <property type="component" value="Chromosome"/>
</dbReference>
<sequence length="85" mass="9133">MSGRVVTIRIELLGHFLVTEMNGFLGDNWLVASVTPVSIRVASVGQKVAPFTTKVATIIVKVALQPQKTNGSFRFALFSSSVALL</sequence>
<protein>
    <submittedName>
        <fullName evidence="1">Uncharacterized protein</fullName>
    </submittedName>
</protein>
<dbReference type="KEGG" id="panc:E2636_06450"/>
<evidence type="ECO:0000313" key="1">
    <source>
        <dbReference type="EMBL" id="QBP40782.1"/>
    </source>
</evidence>
<evidence type="ECO:0000313" key="2">
    <source>
        <dbReference type="Proteomes" id="UP000294292"/>
    </source>
</evidence>
<accession>A0A4P6ZWM4</accession>
<dbReference type="AlphaFoldDB" id="A0A4P6ZWM4"/>
<proteinExistence type="predicted"/>
<gene>
    <name evidence="1" type="ORF">E2636_06450</name>
</gene>
<keyword evidence="2" id="KW-1185">Reference proteome</keyword>